<proteinExistence type="inferred from homology"/>
<dbReference type="InterPro" id="IPR023213">
    <property type="entry name" value="CAT-like_dom_sf"/>
</dbReference>
<comment type="similarity">
    <text evidence="1">Belongs to the plant acyltransferase family.</text>
</comment>
<dbReference type="AlphaFoldDB" id="A0A6P5ELZ4"/>
<dbReference type="Proteomes" id="UP000515123">
    <property type="component" value="Linkage group 2"/>
</dbReference>
<dbReference type="GeneID" id="109705992"/>
<dbReference type="PANTHER" id="PTHR31147:SF66">
    <property type="entry name" value="OS05G0315700 PROTEIN"/>
    <property type="match status" value="1"/>
</dbReference>
<sequence length="471" mass="51378">MSSSSLVFAAQRKAPVLVAPAKPTPRELKALSDIDDQPSLRFYRSGLFFYRHDPSKAGHDPARAVKEALARCLVFYYPIAGRLRDQGGPGGKLLVDCNGEGAVLVDAYADVSIDDFGPALIPPIPCADELLCFPDTSAADVVDRPLLYIQVTRLKCGGFVFGLQICHNIADAPGVSQFMTALGELARGAEAPAVLPVWERALLTARTPPRITYAHPEYEPLPGDDVISPRDALVHRAFFFGPEEIAALQNAAPPHLRNCCSRFDLIAAFVWRCRTAALRYRPQDDVRLQFVVNARGKGGSDPPLPRGFYGNALMFGVASSTAGELRRKPYDYALELVRKAKEGVMAAEGYLRSTADLMVLRGRPRFATKRTYLVTDLTKAGLDRVDVIGWGRPVYGGPASTTLGTFHLLRRNERGEELGVTVPVCLPPEAMERFGAEVESLTKVIGGVRVSRSSRVTQGLEYYSTGISSRL</sequence>
<accession>A0A6P5ELZ4</accession>
<keyword evidence="3" id="KW-1185">Reference proteome</keyword>
<dbReference type="PANTHER" id="PTHR31147">
    <property type="entry name" value="ACYL TRANSFERASE 4"/>
    <property type="match status" value="1"/>
</dbReference>
<dbReference type="Gramene" id="Aco000764.1.mrna1">
    <property type="protein sequence ID" value="Aco000764.1.mrna1"/>
    <property type="gene ID" value="Aco000764.1.path1"/>
</dbReference>
<name>A0A6P5ELZ4_ANACO</name>
<evidence type="ECO:0000313" key="3">
    <source>
        <dbReference type="Proteomes" id="UP000515123"/>
    </source>
</evidence>
<dbReference type="RefSeq" id="XP_020082398.1">
    <property type="nucleotide sequence ID" value="XM_020226809.1"/>
</dbReference>
<evidence type="ECO:0000256" key="1">
    <source>
        <dbReference type="ARBA" id="ARBA00009861"/>
    </source>
</evidence>
<organism evidence="3 4">
    <name type="scientific">Ananas comosus</name>
    <name type="common">Pineapple</name>
    <name type="synonym">Ananas ananas</name>
    <dbReference type="NCBI Taxonomy" id="4615"/>
    <lineage>
        <taxon>Eukaryota</taxon>
        <taxon>Viridiplantae</taxon>
        <taxon>Streptophyta</taxon>
        <taxon>Embryophyta</taxon>
        <taxon>Tracheophyta</taxon>
        <taxon>Spermatophyta</taxon>
        <taxon>Magnoliopsida</taxon>
        <taxon>Liliopsida</taxon>
        <taxon>Poales</taxon>
        <taxon>Bromeliaceae</taxon>
        <taxon>Bromelioideae</taxon>
        <taxon>Ananas</taxon>
    </lineage>
</organism>
<evidence type="ECO:0000256" key="2">
    <source>
        <dbReference type="ARBA" id="ARBA00022679"/>
    </source>
</evidence>
<keyword evidence="2" id="KW-0808">Transferase</keyword>
<dbReference type="GO" id="GO:0016740">
    <property type="term" value="F:transferase activity"/>
    <property type="evidence" value="ECO:0007669"/>
    <property type="project" value="UniProtKB-KW"/>
</dbReference>
<reference evidence="4" key="2">
    <citation type="submission" date="2025-08" db="UniProtKB">
        <authorList>
            <consortium name="RefSeq"/>
        </authorList>
    </citation>
    <scope>IDENTIFICATION</scope>
    <source>
        <tissue evidence="4">Leaf</tissue>
    </source>
</reference>
<reference evidence="3" key="1">
    <citation type="journal article" date="2015" name="Nat. Genet.">
        <title>The pineapple genome and the evolution of CAM photosynthesis.</title>
        <authorList>
            <person name="Ming R."/>
            <person name="VanBuren R."/>
            <person name="Wai C.M."/>
            <person name="Tang H."/>
            <person name="Schatz M.C."/>
            <person name="Bowers J.E."/>
            <person name="Lyons E."/>
            <person name="Wang M.L."/>
            <person name="Chen J."/>
            <person name="Biggers E."/>
            <person name="Zhang J."/>
            <person name="Huang L."/>
            <person name="Zhang L."/>
            <person name="Miao W."/>
            <person name="Zhang J."/>
            <person name="Ye Z."/>
            <person name="Miao C."/>
            <person name="Lin Z."/>
            <person name="Wang H."/>
            <person name="Zhou H."/>
            <person name="Yim W.C."/>
            <person name="Priest H.D."/>
            <person name="Zheng C."/>
            <person name="Woodhouse M."/>
            <person name="Edger P.P."/>
            <person name="Guyot R."/>
            <person name="Guo H.B."/>
            <person name="Guo H."/>
            <person name="Zheng G."/>
            <person name="Singh R."/>
            <person name="Sharma A."/>
            <person name="Min X."/>
            <person name="Zheng Y."/>
            <person name="Lee H."/>
            <person name="Gurtowski J."/>
            <person name="Sedlazeck F.J."/>
            <person name="Harkess A."/>
            <person name="McKain M.R."/>
            <person name="Liao Z."/>
            <person name="Fang J."/>
            <person name="Liu J."/>
            <person name="Zhang X."/>
            <person name="Zhang Q."/>
            <person name="Hu W."/>
            <person name="Qin Y."/>
            <person name="Wang K."/>
            <person name="Chen L.Y."/>
            <person name="Shirley N."/>
            <person name="Lin Y.R."/>
            <person name="Liu L.Y."/>
            <person name="Hernandez A.G."/>
            <person name="Wright C.L."/>
            <person name="Bulone V."/>
            <person name="Tuskan G.A."/>
            <person name="Heath K."/>
            <person name="Zee F."/>
            <person name="Moore P.H."/>
            <person name="Sunkar R."/>
            <person name="Leebens-Mack J.H."/>
            <person name="Mockler T."/>
            <person name="Bennetzen J.L."/>
            <person name="Freeling M."/>
            <person name="Sankoff D."/>
            <person name="Paterson A.H."/>
            <person name="Zhu X."/>
            <person name="Yang X."/>
            <person name="Smith J.A."/>
            <person name="Cushman J.C."/>
            <person name="Paull R.E."/>
            <person name="Yu Q."/>
        </authorList>
    </citation>
    <scope>NUCLEOTIDE SEQUENCE [LARGE SCALE GENOMIC DNA]</scope>
    <source>
        <strain evidence="3">cv. F153</strain>
    </source>
</reference>
<protein>
    <submittedName>
        <fullName evidence="4">Benzyl alcohol O-benzoyltransferase-like</fullName>
    </submittedName>
</protein>
<dbReference type="Gene3D" id="3.30.559.10">
    <property type="entry name" value="Chloramphenicol acetyltransferase-like domain"/>
    <property type="match status" value="2"/>
</dbReference>
<dbReference type="Pfam" id="PF02458">
    <property type="entry name" value="Transferase"/>
    <property type="match status" value="1"/>
</dbReference>
<dbReference type="OrthoDB" id="1483986at2759"/>
<evidence type="ECO:0000313" key="4">
    <source>
        <dbReference type="RefSeq" id="XP_020082398.1"/>
    </source>
</evidence>
<dbReference type="InterPro" id="IPR050898">
    <property type="entry name" value="Plant_acyltransferase"/>
</dbReference>
<gene>
    <name evidence="4" type="primary">LOC109705992</name>
</gene>